<dbReference type="GO" id="GO:0016747">
    <property type="term" value="F:acyltransferase activity, transferring groups other than amino-acyl groups"/>
    <property type="evidence" value="ECO:0007669"/>
    <property type="project" value="InterPro"/>
</dbReference>
<comment type="caution">
    <text evidence="2">The sequence shown here is derived from an EMBL/GenBank/DDBJ whole genome shotgun (WGS) entry which is preliminary data.</text>
</comment>
<dbReference type="InterPro" id="IPR016181">
    <property type="entry name" value="Acyl_CoA_acyltransferase"/>
</dbReference>
<dbReference type="AlphaFoldDB" id="A0A9W6B702"/>
<dbReference type="Gene3D" id="3.40.630.30">
    <property type="match status" value="1"/>
</dbReference>
<evidence type="ECO:0000313" key="3">
    <source>
        <dbReference type="Proteomes" id="UP001143545"/>
    </source>
</evidence>
<organism evidence="2 3">
    <name type="scientific">Neptunitalea chrysea</name>
    <dbReference type="NCBI Taxonomy" id="1647581"/>
    <lineage>
        <taxon>Bacteria</taxon>
        <taxon>Pseudomonadati</taxon>
        <taxon>Bacteroidota</taxon>
        <taxon>Flavobacteriia</taxon>
        <taxon>Flavobacteriales</taxon>
        <taxon>Flavobacteriaceae</taxon>
        <taxon>Neptunitalea</taxon>
    </lineage>
</organism>
<dbReference type="Pfam" id="PF13673">
    <property type="entry name" value="Acetyltransf_10"/>
    <property type="match status" value="1"/>
</dbReference>
<dbReference type="SUPFAM" id="SSF55729">
    <property type="entry name" value="Acyl-CoA N-acyltransferases (Nat)"/>
    <property type="match status" value="1"/>
</dbReference>
<proteinExistence type="predicted"/>
<accession>A0A9W6B702</accession>
<gene>
    <name evidence="2" type="ORF">NBRC110019_27660</name>
</gene>
<name>A0A9W6B702_9FLAO</name>
<feature type="domain" description="N-acetyltransferase" evidence="1">
    <location>
        <begin position="2"/>
        <end position="144"/>
    </location>
</feature>
<keyword evidence="3" id="KW-1185">Reference proteome</keyword>
<protein>
    <recommendedName>
        <fullName evidence="1">N-acetyltransferase domain-containing protein</fullName>
    </recommendedName>
</protein>
<evidence type="ECO:0000259" key="1">
    <source>
        <dbReference type="PROSITE" id="PS51186"/>
    </source>
</evidence>
<dbReference type="CDD" id="cd04301">
    <property type="entry name" value="NAT_SF"/>
    <property type="match status" value="1"/>
</dbReference>
<dbReference type="EMBL" id="BRVP01000023">
    <property type="protein sequence ID" value="GLB53725.1"/>
    <property type="molecule type" value="Genomic_DNA"/>
</dbReference>
<evidence type="ECO:0000313" key="2">
    <source>
        <dbReference type="EMBL" id="GLB53725.1"/>
    </source>
</evidence>
<sequence length="144" mass="15987">MGIIKFITPDETVVVRHPVLREGKPIDSCIFPGDELPTTFHLGFYEDDELLGVVTLLKNNYTEAPAEGFQLRGMAVLTIAQGKGVGGKLVAKAEEEVKKREGTYIWMNARIKAVPFYAGLNYEVVSDVFDIPKVGAHYTMLKKI</sequence>
<dbReference type="PROSITE" id="PS51186">
    <property type="entry name" value="GNAT"/>
    <property type="match status" value="1"/>
</dbReference>
<dbReference type="Proteomes" id="UP001143545">
    <property type="component" value="Unassembled WGS sequence"/>
</dbReference>
<reference evidence="2" key="1">
    <citation type="submission" date="2022-07" db="EMBL/GenBank/DDBJ databases">
        <title>Taxonomy of Novel Oxalotrophic and Methylotrophic Bacteria.</title>
        <authorList>
            <person name="Sahin N."/>
            <person name="Tani A."/>
        </authorList>
    </citation>
    <scope>NUCLEOTIDE SEQUENCE</scope>
    <source>
        <strain evidence="2">AM327</strain>
    </source>
</reference>
<dbReference type="RefSeq" id="WP_281755893.1">
    <property type="nucleotide sequence ID" value="NZ_BRVP01000023.1"/>
</dbReference>
<dbReference type="InterPro" id="IPR000182">
    <property type="entry name" value="GNAT_dom"/>
</dbReference>